<reference evidence="1" key="1">
    <citation type="submission" date="2018-06" db="EMBL/GenBank/DDBJ databases">
        <authorList>
            <person name="Zhirakovskaya E."/>
        </authorList>
    </citation>
    <scope>NUCLEOTIDE SEQUENCE</scope>
</reference>
<name>A0A3B1A4I0_9ZZZZ</name>
<dbReference type="AlphaFoldDB" id="A0A3B1A4I0"/>
<protein>
    <submittedName>
        <fullName evidence="1">Uncharacterized protein</fullName>
    </submittedName>
</protein>
<dbReference type="EMBL" id="UOFP01000229">
    <property type="protein sequence ID" value="VAW88634.1"/>
    <property type="molecule type" value="Genomic_DNA"/>
</dbReference>
<evidence type="ECO:0000313" key="1">
    <source>
        <dbReference type="EMBL" id="VAW88634.1"/>
    </source>
</evidence>
<proteinExistence type="predicted"/>
<sequence length="1006" mass="105034">MILPFREANSAISLVQKVGGYAQEHILSTLSITIPVTTTVTGGNSIIISIAWTYNASGEVFTCSDDAGNSYSTDVSRYNATIGAYTVICSAHNITALNISNNITITTTDPGGRTTGAVVSIHEFSGLLPTSPLDQTSGDIGGSGAPVAVSSGDTAITTQANELLIGAIGSDNDSTPIFTTGSGYTLLESASFDGTLPTALSTEYKTVSTIGAYRADGSLSNVDWGWSAIIATYKAAQTISVSGSCKRVDQTTNCSDTGTVRIAVNGTLQAQTQTTVGGTWTINGVPPPNSGDVITVFIDGASNIREAVAVTKYNGTGNITGVELMEKHLSIGSDDNQTISNADLSQYDSSASGDEDIFYEVDSSNNLTVDIFNAYTTEKLYIKGGNTFRPDSSGSGSVTSQDIEINGTFIADSNSITLSGYWKNNAVFAAGTSTVNFIATSGTERIDSTGATTANFYNTTFNDGGGTATYQLDSDLNVNHDLSVIDGILNTKFGLNYAVNVGNDFLQSGGRVEARSSTLTVARHFMADGSEINDGYNSASLVMNGTGSLTYSNLSSGWANGFRYLTVGQSGNTTTLLSSNRMTVINQLVVGSGSLGGNSANIYLRGFPNPLAVSPNSRIDINQLRFFGNSAQNLPSLLNGYDSTIRLSWPGTILNQTESVTINVGSHLIIDGDSLVNRAATYNTNGYDLVVGGNIQIGAGNDTALKRLNTTNSTVTVGGDIEVRSIGSGSVQADIISTDSTIILNGSASQTVTMNGSNFNNLTVTNTSTSGVIFADTFTANDFTNTTPNSTMTFAAGQTYTINNGVTLQGASGQLLTLASSSPGTHWNFILNSGVTKNIDYVNVSWSDASGSHSTNKPILPTNSNNGGNNINWFGTNTNINTNKASTLISDPINSTGIGKNHIPGAIVEYTITTTNLGDSSPDTGSIILTDTLDSHVELDTSGITFTSNNSGLSLNSVTYSHKNTPTTYNYLPVGSYDPNVAGIKITTSGTFSHTDTPNPHFTVTY</sequence>
<gene>
    <name evidence="1" type="ORF">MNBD_GAMMA18-2204</name>
</gene>
<organism evidence="1">
    <name type="scientific">hydrothermal vent metagenome</name>
    <dbReference type="NCBI Taxonomy" id="652676"/>
    <lineage>
        <taxon>unclassified sequences</taxon>
        <taxon>metagenomes</taxon>
        <taxon>ecological metagenomes</taxon>
    </lineage>
</organism>
<accession>A0A3B1A4I0</accession>
<feature type="non-terminal residue" evidence="1">
    <location>
        <position position="1006"/>
    </location>
</feature>